<feature type="domain" description="AB hydrolase-1" evidence="1">
    <location>
        <begin position="34"/>
        <end position="147"/>
    </location>
</feature>
<evidence type="ECO:0000259" key="1">
    <source>
        <dbReference type="Pfam" id="PF00561"/>
    </source>
</evidence>
<keyword evidence="3" id="KW-1185">Reference proteome</keyword>
<dbReference type="PRINTS" id="PR00111">
    <property type="entry name" value="ABHYDROLASE"/>
</dbReference>
<dbReference type="OrthoDB" id="27092at2"/>
<dbReference type="Proteomes" id="UP000321034">
    <property type="component" value="Unassembled WGS sequence"/>
</dbReference>
<dbReference type="PANTHER" id="PTHR43798:SF33">
    <property type="entry name" value="HYDROLASE, PUTATIVE (AFU_ORTHOLOGUE AFUA_2G14860)-RELATED"/>
    <property type="match status" value="1"/>
</dbReference>
<dbReference type="InterPro" id="IPR029058">
    <property type="entry name" value="AB_hydrolase_fold"/>
</dbReference>
<gene>
    <name evidence="2" type="ORF">FVP77_09660</name>
</gene>
<dbReference type="GO" id="GO:0046464">
    <property type="term" value="P:acylglycerol catabolic process"/>
    <property type="evidence" value="ECO:0007669"/>
    <property type="project" value="TreeGrafter"/>
</dbReference>
<protein>
    <submittedName>
        <fullName evidence="2">Alpha/beta hydrolase</fullName>
    </submittedName>
</protein>
<name>A0A5C8I3L0_9MICO</name>
<reference evidence="2 3" key="1">
    <citation type="submission" date="2019-08" db="EMBL/GenBank/DDBJ databases">
        <authorList>
            <person name="Dong K."/>
        </authorList>
    </citation>
    <scope>NUCLEOTIDE SEQUENCE [LARGE SCALE GENOMIC DNA]</scope>
    <source>
        <strain evidence="2 3">JCM14558</strain>
    </source>
</reference>
<dbReference type="InterPro" id="IPR050266">
    <property type="entry name" value="AB_hydrolase_sf"/>
</dbReference>
<dbReference type="InterPro" id="IPR000073">
    <property type="entry name" value="AB_hydrolase_1"/>
</dbReference>
<dbReference type="RefSeq" id="WP_147894267.1">
    <property type="nucleotide sequence ID" value="NZ_BAAANR010000001.1"/>
</dbReference>
<dbReference type="GO" id="GO:0016020">
    <property type="term" value="C:membrane"/>
    <property type="evidence" value="ECO:0007669"/>
    <property type="project" value="TreeGrafter"/>
</dbReference>
<keyword evidence="2" id="KW-0378">Hydrolase</keyword>
<accession>A0A5C8I3L0</accession>
<comment type="caution">
    <text evidence="2">The sequence shown here is derived from an EMBL/GenBank/DDBJ whole genome shotgun (WGS) entry which is preliminary data.</text>
</comment>
<proteinExistence type="predicted"/>
<organism evidence="2 3">
    <name type="scientific">Microbacterium hatanonis</name>
    <dbReference type="NCBI Taxonomy" id="404366"/>
    <lineage>
        <taxon>Bacteria</taxon>
        <taxon>Bacillati</taxon>
        <taxon>Actinomycetota</taxon>
        <taxon>Actinomycetes</taxon>
        <taxon>Micrococcales</taxon>
        <taxon>Microbacteriaceae</taxon>
        <taxon>Microbacterium</taxon>
    </lineage>
</organism>
<evidence type="ECO:0000313" key="3">
    <source>
        <dbReference type="Proteomes" id="UP000321034"/>
    </source>
</evidence>
<dbReference type="Pfam" id="PF00561">
    <property type="entry name" value="Abhydrolase_1"/>
    <property type="match status" value="1"/>
</dbReference>
<dbReference type="AlphaFoldDB" id="A0A5C8I3L0"/>
<dbReference type="PANTHER" id="PTHR43798">
    <property type="entry name" value="MONOACYLGLYCEROL LIPASE"/>
    <property type="match status" value="1"/>
</dbReference>
<evidence type="ECO:0000313" key="2">
    <source>
        <dbReference type="EMBL" id="TXK13622.1"/>
    </source>
</evidence>
<dbReference type="Gene3D" id="3.40.50.1820">
    <property type="entry name" value="alpha/beta hydrolase"/>
    <property type="match status" value="1"/>
</dbReference>
<dbReference type="GO" id="GO:0047372">
    <property type="term" value="F:monoacylglycerol lipase activity"/>
    <property type="evidence" value="ECO:0007669"/>
    <property type="project" value="TreeGrafter"/>
</dbReference>
<dbReference type="SUPFAM" id="SSF53474">
    <property type="entry name" value="alpha/beta-Hydrolases"/>
    <property type="match status" value="1"/>
</dbReference>
<dbReference type="EMBL" id="VRSV01000001">
    <property type="protein sequence ID" value="TXK13622.1"/>
    <property type="molecule type" value="Genomic_DNA"/>
</dbReference>
<sequence>MDTRVAPLDRAFVDVGGRRVEVFDAGSSPVGTAVVVLLTGAGDTARSWLPLQTVLARTVRVISYERSGIGESSPGSPRTIDGLVAELEGVIAALAPAARVLLVGHSFGALIARVYAARHPDRAAGLVMLDATPDRLASDPVRRRGYRLYAESIATSRRVLPAPLFARLVRRNALPLYPGRGPFLAALTPRARDEWHRAVTALFLGDAVEEMRAVLPGTVAAAAELGDAMHGDLPVALLTSGTYGRGWITMHDAVALRYPNATHRLSGDRFHNVHMRHFERIAETVRAMLDAASDEPRAR</sequence>